<dbReference type="InterPro" id="IPR010559">
    <property type="entry name" value="Sig_transdc_His_kin_internal"/>
</dbReference>
<evidence type="ECO:0000256" key="1">
    <source>
        <dbReference type="SAM" id="Phobius"/>
    </source>
</evidence>
<dbReference type="OrthoDB" id="2514702at2"/>
<proteinExistence type="predicted"/>
<keyword evidence="1" id="KW-0812">Transmembrane</keyword>
<dbReference type="Pfam" id="PF06580">
    <property type="entry name" value="His_kinase"/>
    <property type="match status" value="1"/>
</dbReference>
<keyword evidence="1" id="KW-0472">Membrane</keyword>
<dbReference type="SUPFAM" id="SSF55874">
    <property type="entry name" value="ATPase domain of HSP90 chaperone/DNA topoisomerase II/histidine kinase"/>
    <property type="match status" value="1"/>
</dbReference>
<dbReference type="GO" id="GO:0000155">
    <property type="term" value="F:phosphorelay sensor kinase activity"/>
    <property type="evidence" value="ECO:0007669"/>
    <property type="project" value="InterPro"/>
</dbReference>
<feature type="transmembrane region" description="Helical" evidence="1">
    <location>
        <begin position="90"/>
        <end position="115"/>
    </location>
</feature>
<name>A0A0F7K1L5_9GAMM</name>
<dbReference type="PANTHER" id="PTHR34220">
    <property type="entry name" value="SENSOR HISTIDINE KINASE YPDA"/>
    <property type="match status" value="1"/>
</dbReference>
<keyword evidence="1" id="KW-1133">Transmembrane helix</keyword>
<feature type="transmembrane region" description="Helical" evidence="1">
    <location>
        <begin position="21"/>
        <end position="47"/>
    </location>
</feature>
<feature type="transmembrane region" description="Helical" evidence="1">
    <location>
        <begin position="59"/>
        <end position="78"/>
    </location>
</feature>
<dbReference type="GO" id="GO:0016020">
    <property type="term" value="C:membrane"/>
    <property type="evidence" value="ECO:0007669"/>
    <property type="project" value="InterPro"/>
</dbReference>
<sequence>MKQKGLKGNVPERRQTTYLPNFCSIRMVFGVVISAELLAVILTLAAIDSFSEFASELSLRSLYIQWIALVGSALICLLRPWISHLRTWQVGLIIWCSLMGVTLAVALLAIWALSMPAGETFLLKSLVISAIVCAVLMHYLSIQYRWRLQVEAESKAHLQALQSRIRPHFLFNSMNTIASLTRTDPALAEEVVYDLSDLFRASLADAQRMSSLGEEIELCRGYLRIEGQRLGDRLRVKWDLEALPLDAELPALILQPLLENAIYHGIEPSTQPGLIQITGRYRRKRVNISIRNTLPVGGNKARRPGNRMALQNTRERLQGFFAEEASLTVGEVDGDHQVRVVFPHPWKEQ</sequence>
<dbReference type="PANTHER" id="PTHR34220:SF7">
    <property type="entry name" value="SENSOR HISTIDINE KINASE YPDA"/>
    <property type="match status" value="1"/>
</dbReference>
<reference evidence="3 4" key="1">
    <citation type="journal article" date="2015" name="Genome Announc.">
        <title>Complete Genome Sequence of Sedimenticola thiotaurini Strain SIP-G1, a Polyphosphate- and Polyhydroxyalkanoate-Accumulating Sulfur-Oxidizing Gammaproteobacterium Isolated from Salt Marsh Sediments.</title>
        <authorList>
            <person name="Flood B.E."/>
            <person name="Jones D.S."/>
            <person name="Bailey J.V."/>
        </authorList>
    </citation>
    <scope>NUCLEOTIDE SEQUENCE [LARGE SCALE GENOMIC DNA]</scope>
    <source>
        <strain evidence="3 4">SIP-G1</strain>
    </source>
</reference>
<evidence type="ECO:0000313" key="4">
    <source>
        <dbReference type="Proteomes" id="UP000034410"/>
    </source>
</evidence>
<dbReference type="RefSeq" id="WP_046859989.1">
    <property type="nucleotide sequence ID" value="NZ_CP011412.1"/>
</dbReference>
<dbReference type="AlphaFoldDB" id="A0A0F7K1L5"/>
<feature type="transmembrane region" description="Helical" evidence="1">
    <location>
        <begin position="121"/>
        <end position="140"/>
    </location>
</feature>
<dbReference type="InterPro" id="IPR036890">
    <property type="entry name" value="HATPase_C_sf"/>
</dbReference>
<dbReference type="KEGG" id="seds:AAY24_12645"/>
<dbReference type="InterPro" id="IPR050640">
    <property type="entry name" value="Bact_2-comp_sensor_kinase"/>
</dbReference>
<gene>
    <name evidence="3" type="ORF">AAY24_12645</name>
</gene>
<evidence type="ECO:0000313" key="3">
    <source>
        <dbReference type="EMBL" id="AKH21060.1"/>
    </source>
</evidence>
<evidence type="ECO:0000259" key="2">
    <source>
        <dbReference type="Pfam" id="PF06580"/>
    </source>
</evidence>
<keyword evidence="4" id="KW-1185">Reference proteome</keyword>
<dbReference type="Gene3D" id="3.30.565.10">
    <property type="entry name" value="Histidine kinase-like ATPase, C-terminal domain"/>
    <property type="match status" value="1"/>
</dbReference>
<dbReference type="EMBL" id="CP011412">
    <property type="protein sequence ID" value="AKH21060.1"/>
    <property type="molecule type" value="Genomic_DNA"/>
</dbReference>
<accession>A0A0F7K1L5</accession>
<feature type="domain" description="Signal transduction histidine kinase internal region" evidence="2">
    <location>
        <begin position="156"/>
        <end position="234"/>
    </location>
</feature>
<dbReference type="Proteomes" id="UP000034410">
    <property type="component" value="Chromosome"/>
</dbReference>
<organism evidence="3 4">
    <name type="scientific">Sedimenticola thiotaurini</name>
    <dbReference type="NCBI Taxonomy" id="1543721"/>
    <lineage>
        <taxon>Bacteria</taxon>
        <taxon>Pseudomonadati</taxon>
        <taxon>Pseudomonadota</taxon>
        <taxon>Gammaproteobacteria</taxon>
        <taxon>Chromatiales</taxon>
        <taxon>Sedimenticolaceae</taxon>
        <taxon>Sedimenticola</taxon>
    </lineage>
</organism>
<protein>
    <recommendedName>
        <fullName evidence="2">Signal transduction histidine kinase internal region domain-containing protein</fullName>
    </recommendedName>
</protein>